<dbReference type="Proteomes" id="UP001379235">
    <property type="component" value="Unassembled WGS sequence"/>
</dbReference>
<dbReference type="EMBL" id="JBBHJY010000009">
    <property type="protein sequence ID" value="MEJ6011500.1"/>
    <property type="molecule type" value="Genomic_DNA"/>
</dbReference>
<reference evidence="1 2" key="1">
    <citation type="submission" date="2024-03" db="EMBL/GenBank/DDBJ databases">
        <authorList>
            <person name="Jo J.-H."/>
        </authorList>
    </citation>
    <scope>NUCLEOTIDE SEQUENCE [LARGE SCALE GENOMIC DNA]</scope>
    <source>
        <strain evidence="1 2">AS3R-12</strain>
    </source>
</reference>
<dbReference type="RefSeq" id="WP_339968816.1">
    <property type="nucleotide sequence ID" value="NZ_JBBHJY010000009.1"/>
</dbReference>
<evidence type="ECO:0000313" key="2">
    <source>
        <dbReference type="Proteomes" id="UP001379235"/>
    </source>
</evidence>
<organism evidence="1 2">
    <name type="scientific">Novosphingobium aquae</name>
    <dbReference type="NCBI Taxonomy" id="3133435"/>
    <lineage>
        <taxon>Bacteria</taxon>
        <taxon>Pseudomonadati</taxon>
        <taxon>Pseudomonadota</taxon>
        <taxon>Alphaproteobacteria</taxon>
        <taxon>Sphingomonadales</taxon>
        <taxon>Sphingomonadaceae</taxon>
        <taxon>Novosphingobium</taxon>
    </lineage>
</organism>
<protein>
    <submittedName>
        <fullName evidence="1">Uncharacterized protein</fullName>
    </submittedName>
</protein>
<keyword evidence="2" id="KW-1185">Reference proteome</keyword>
<gene>
    <name evidence="1" type="ORF">WG900_16420</name>
</gene>
<evidence type="ECO:0000313" key="1">
    <source>
        <dbReference type="EMBL" id="MEJ6011500.1"/>
    </source>
</evidence>
<accession>A0ABU8SC82</accession>
<comment type="caution">
    <text evidence="1">The sequence shown here is derived from an EMBL/GenBank/DDBJ whole genome shotgun (WGS) entry which is preliminary data.</text>
</comment>
<sequence length="116" mass="12767">MSERRLTAYADVLTALGAMQLILGRWADDMEGLRSYSDEAKVAFNDEYRSARQRIEQTVAVAELILPPESATLLNELRQSLEGDDGSDPFEAINVKYGVLDDAFGALIAQGRSQLS</sequence>
<name>A0ABU8SC82_9SPHN</name>
<proteinExistence type="predicted"/>